<proteinExistence type="predicted"/>
<sequence length="44" mass="4779">EAGRRLILPELGNLTSLFDLNLANNNLEGQIPDNISSCINLISL</sequence>
<dbReference type="InterPro" id="IPR032675">
    <property type="entry name" value="LRR_dom_sf"/>
</dbReference>
<protein>
    <submittedName>
        <fullName evidence="1">Os09g0436500 protein</fullName>
    </submittedName>
</protein>
<dbReference type="Gramene" id="Os09t0436500-03">
    <property type="protein sequence ID" value="Os09t0436500-03"/>
    <property type="gene ID" value="Os09g0436500"/>
</dbReference>
<dbReference type="EMBL" id="AP014965">
    <property type="protein sequence ID" value="BAT08251.1"/>
    <property type="molecule type" value="Genomic_DNA"/>
</dbReference>
<reference evidence="2" key="1">
    <citation type="journal article" date="2005" name="Nature">
        <title>The map-based sequence of the rice genome.</title>
        <authorList>
            <consortium name="International rice genome sequencing project (IRGSP)"/>
            <person name="Matsumoto T."/>
            <person name="Wu J."/>
            <person name="Kanamori H."/>
            <person name="Katayose Y."/>
            <person name="Fujisawa M."/>
            <person name="Namiki N."/>
            <person name="Mizuno H."/>
            <person name="Yamamoto K."/>
            <person name="Antonio B.A."/>
            <person name="Baba T."/>
            <person name="Sakata K."/>
            <person name="Nagamura Y."/>
            <person name="Aoki H."/>
            <person name="Arikawa K."/>
            <person name="Arita K."/>
            <person name="Bito T."/>
            <person name="Chiden Y."/>
            <person name="Fujitsuka N."/>
            <person name="Fukunaka R."/>
            <person name="Hamada M."/>
            <person name="Harada C."/>
            <person name="Hayashi A."/>
            <person name="Hijishita S."/>
            <person name="Honda M."/>
            <person name="Hosokawa S."/>
            <person name="Ichikawa Y."/>
            <person name="Idonuma A."/>
            <person name="Iijima M."/>
            <person name="Ikeda M."/>
            <person name="Ikeno M."/>
            <person name="Ito K."/>
            <person name="Ito S."/>
            <person name="Ito T."/>
            <person name="Ito Y."/>
            <person name="Ito Y."/>
            <person name="Iwabuchi A."/>
            <person name="Kamiya K."/>
            <person name="Karasawa W."/>
            <person name="Kurita K."/>
            <person name="Katagiri S."/>
            <person name="Kikuta A."/>
            <person name="Kobayashi H."/>
            <person name="Kobayashi N."/>
            <person name="Machita K."/>
            <person name="Maehara T."/>
            <person name="Masukawa M."/>
            <person name="Mizubayashi T."/>
            <person name="Mukai Y."/>
            <person name="Nagasaki H."/>
            <person name="Nagata Y."/>
            <person name="Naito S."/>
            <person name="Nakashima M."/>
            <person name="Nakama Y."/>
            <person name="Nakamichi Y."/>
            <person name="Nakamura M."/>
            <person name="Meguro A."/>
            <person name="Negishi M."/>
            <person name="Ohta I."/>
            <person name="Ohta T."/>
            <person name="Okamoto M."/>
            <person name="Ono N."/>
            <person name="Saji S."/>
            <person name="Sakaguchi M."/>
            <person name="Sakai K."/>
            <person name="Shibata M."/>
            <person name="Shimokawa T."/>
            <person name="Song J."/>
            <person name="Takazaki Y."/>
            <person name="Terasawa K."/>
            <person name="Tsugane M."/>
            <person name="Tsuji K."/>
            <person name="Ueda S."/>
            <person name="Waki K."/>
            <person name="Yamagata H."/>
            <person name="Yamamoto M."/>
            <person name="Yamamoto S."/>
            <person name="Yamane H."/>
            <person name="Yoshiki S."/>
            <person name="Yoshihara R."/>
            <person name="Yukawa K."/>
            <person name="Zhong H."/>
            <person name="Yano M."/>
            <person name="Yuan Q."/>
            <person name="Ouyang S."/>
            <person name="Liu J."/>
            <person name="Jones K.M."/>
            <person name="Gansberger K."/>
            <person name="Moffat K."/>
            <person name="Hill J."/>
            <person name="Bera J."/>
            <person name="Fadrosh D."/>
            <person name="Jin S."/>
            <person name="Johri S."/>
            <person name="Kim M."/>
            <person name="Overton L."/>
            <person name="Reardon M."/>
            <person name="Tsitrin T."/>
            <person name="Vuong H."/>
            <person name="Weaver B."/>
            <person name="Ciecko A."/>
            <person name="Tallon L."/>
            <person name="Jackson J."/>
            <person name="Pai G."/>
            <person name="Aken S.V."/>
            <person name="Utterback T."/>
            <person name="Reidmuller S."/>
            <person name="Feldblyum T."/>
            <person name="Hsiao J."/>
            <person name="Zismann V."/>
            <person name="Iobst S."/>
            <person name="de Vazeille A.R."/>
            <person name="Buell C.R."/>
            <person name="Ying K."/>
            <person name="Li Y."/>
            <person name="Lu T."/>
            <person name="Huang Y."/>
            <person name="Zhao Q."/>
            <person name="Feng Q."/>
            <person name="Zhang L."/>
            <person name="Zhu J."/>
            <person name="Weng Q."/>
            <person name="Mu J."/>
            <person name="Lu Y."/>
            <person name="Fan D."/>
            <person name="Liu Y."/>
            <person name="Guan J."/>
            <person name="Zhang Y."/>
            <person name="Yu S."/>
            <person name="Liu X."/>
            <person name="Zhang Y."/>
            <person name="Hong G."/>
            <person name="Han B."/>
            <person name="Choisne N."/>
            <person name="Demange N."/>
            <person name="Orjeda G."/>
            <person name="Samain S."/>
            <person name="Cattolico L."/>
            <person name="Pelletier E."/>
            <person name="Couloux A."/>
            <person name="Segurens B."/>
            <person name="Wincker P."/>
            <person name="D'Hont A."/>
            <person name="Scarpelli C."/>
            <person name="Weissenbach J."/>
            <person name="Salanoubat M."/>
            <person name="Quetier F."/>
            <person name="Yu Y."/>
            <person name="Kim H.R."/>
            <person name="Rambo T."/>
            <person name="Currie J."/>
            <person name="Collura K."/>
            <person name="Luo M."/>
            <person name="Yang T."/>
            <person name="Ammiraju J.S.S."/>
            <person name="Engler F."/>
            <person name="Soderlund C."/>
            <person name="Wing R.A."/>
            <person name="Palmer L.E."/>
            <person name="de la Bastide M."/>
            <person name="Spiegel L."/>
            <person name="Nascimento L."/>
            <person name="Zutavern T."/>
            <person name="O'Shaughnessy A."/>
            <person name="Dike S."/>
            <person name="Dedhia N."/>
            <person name="Preston R."/>
            <person name="Balija V."/>
            <person name="McCombie W.R."/>
            <person name="Chow T."/>
            <person name="Chen H."/>
            <person name="Chung M."/>
            <person name="Chen C."/>
            <person name="Shaw J."/>
            <person name="Wu H."/>
            <person name="Hsiao K."/>
            <person name="Chao Y."/>
            <person name="Chu M."/>
            <person name="Cheng C."/>
            <person name="Hour A."/>
            <person name="Lee P."/>
            <person name="Lin S."/>
            <person name="Lin Y."/>
            <person name="Liou J."/>
            <person name="Liu S."/>
            <person name="Hsing Y."/>
            <person name="Raghuvanshi S."/>
            <person name="Mohanty A."/>
            <person name="Bharti A.K."/>
            <person name="Gaur A."/>
            <person name="Gupta V."/>
            <person name="Kumar D."/>
            <person name="Ravi V."/>
            <person name="Vij S."/>
            <person name="Kapur A."/>
            <person name="Khurana P."/>
            <person name="Khurana P."/>
            <person name="Khurana J.P."/>
            <person name="Tyagi A.K."/>
            <person name="Gaikwad K."/>
            <person name="Singh A."/>
            <person name="Dalal V."/>
            <person name="Srivastava S."/>
            <person name="Dixit A."/>
            <person name="Pal A.K."/>
            <person name="Ghazi I.A."/>
            <person name="Yadav M."/>
            <person name="Pandit A."/>
            <person name="Bhargava A."/>
            <person name="Sureshbabu K."/>
            <person name="Batra K."/>
            <person name="Sharma T.R."/>
            <person name="Mohapatra T."/>
            <person name="Singh N.K."/>
            <person name="Messing J."/>
            <person name="Nelson A.B."/>
            <person name="Fuks G."/>
            <person name="Kavchok S."/>
            <person name="Keizer G."/>
            <person name="Linton E."/>
            <person name="Llaca V."/>
            <person name="Song R."/>
            <person name="Tanyolac B."/>
            <person name="Young S."/>
            <person name="Ho-Il K."/>
            <person name="Hahn J.H."/>
            <person name="Sangsakoo G."/>
            <person name="Vanavichit A."/>
            <person name="de Mattos Luiz.A.T."/>
            <person name="Zimmer P.D."/>
            <person name="Malone G."/>
            <person name="Dellagostin O."/>
            <person name="de Oliveira A.C."/>
            <person name="Bevan M."/>
            <person name="Bancroft I."/>
            <person name="Minx P."/>
            <person name="Cordum H."/>
            <person name="Wilson R."/>
            <person name="Cheng Z."/>
            <person name="Jin W."/>
            <person name="Jiang J."/>
            <person name="Leong S.A."/>
            <person name="Iwama H."/>
            <person name="Gojobori T."/>
            <person name="Itoh T."/>
            <person name="Niimura Y."/>
            <person name="Fujii Y."/>
            <person name="Habara T."/>
            <person name="Sakai H."/>
            <person name="Sato Y."/>
            <person name="Wilson G."/>
            <person name="Kumar K."/>
            <person name="McCouch S."/>
            <person name="Juretic N."/>
            <person name="Hoen D."/>
            <person name="Wright S."/>
            <person name="Bruskiewich R."/>
            <person name="Bureau T."/>
            <person name="Miyao A."/>
            <person name="Hirochika H."/>
            <person name="Nishikawa T."/>
            <person name="Kadowaki K."/>
            <person name="Sugiura M."/>
            <person name="Burr B."/>
            <person name="Sasaki T."/>
        </authorList>
    </citation>
    <scope>NUCLEOTIDE SEQUENCE [LARGE SCALE GENOMIC DNA]</scope>
    <source>
        <strain evidence="2">cv. Nipponbare</strain>
    </source>
</reference>
<organism evidence="1 2">
    <name type="scientific">Oryza sativa subsp. japonica</name>
    <name type="common">Rice</name>
    <dbReference type="NCBI Taxonomy" id="39947"/>
    <lineage>
        <taxon>Eukaryota</taxon>
        <taxon>Viridiplantae</taxon>
        <taxon>Streptophyta</taxon>
        <taxon>Embryophyta</taxon>
        <taxon>Tracheophyta</taxon>
        <taxon>Spermatophyta</taxon>
        <taxon>Magnoliopsida</taxon>
        <taxon>Liliopsida</taxon>
        <taxon>Poales</taxon>
        <taxon>Poaceae</taxon>
        <taxon>BOP clade</taxon>
        <taxon>Oryzoideae</taxon>
        <taxon>Oryzeae</taxon>
        <taxon>Oryzinae</taxon>
        <taxon>Oryza</taxon>
        <taxon>Oryza sativa</taxon>
    </lineage>
</organism>
<name>A0A0P0XM84_ORYSJ</name>
<dbReference type="Gene3D" id="3.80.10.10">
    <property type="entry name" value="Ribonuclease Inhibitor"/>
    <property type="match status" value="1"/>
</dbReference>
<dbReference type="Proteomes" id="UP000059680">
    <property type="component" value="Chromosome 9"/>
</dbReference>
<evidence type="ECO:0000313" key="1">
    <source>
        <dbReference type="EMBL" id="BAT08251.1"/>
    </source>
</evidence>
<feature type="non-terminal residue" evidence="1">
    <location>
        <position position="1"/>
    </location>
</feature>
<dbReference type="AlphaFoldDB" id="A0A0P0XM84"/>
<evidence type="ECO:0000313" key="2">
    <source>
        <dbReference type="Proteomes" id="UP000059680"/>
    </source>
</evidence>
<reference evidence="1 2" key="3">
    <citation type="journal article" date="2013" name="Rice">
        <title>Improvement of the Oryza sativa Nipponbare reference genome using next generation sequence and optical map data.</title>
        <authorList>
            <person name="Kawahara Y."/>
            <person name="de la Bastide M."/>
            <person name="Hamilton J.P."/>
            <person name="Kanamori H."/>
            <person name="McCombie W.R."/>
            <person name="Ouyang S."/>
            <person name="Schwartz D.C."/>
            <person name="Tanaka T."/>
            <person name="Wu J."/>
            <person name="Zhou S."/>
            <person name="Childs K.L."/>
            <person name="Davidson R.M."/>
            <person name="Lin H."/>
            <person name="Quesada-Ocampo L."/>
            <person name="Vaillancourt B."/>
            <person name="Sakai H."/>
            <person name="Lee S.S."/>
            <person name="Kim J."/>
            <person name="Numa H."/>
            <person name="Itoh T."/>
            <person name="Buell C.R."/>
            <person name="Matsumoto T."/>
        </authorList>
    </citation>
    <scope>NUCLEOTIDE SEQUENCE [LARGE SCALE GENOMIC DNA]</scope>
    <source>
        <strain evidence="2">cv. Nipponbare</strain>
    </source>
</reference>
<gene>
    <name evidence="1" type="ordered locus">Os09g0436500</name>
    <name evidence="1" type="ORF">OSNPB_090436500</name>
</gene>
<keyword evidence="2" id="KW-1185">Reference proteome</keyword>
<reference evidence="1 2" key="2">
    <citation type="journal article" date="2013" name="Plant Cell Physiol.">
        <title>Rice Annotation Project Database (RAP-DB): an integrative and interactive database for rice genomics.</title>
        <authorList>
            <person name="Sakai H."/>
            <person name="Lee S.S."/>
            <person name="Tanaka T."/>
            <person name="Numa H."/>
            <person name="Kim J."/>
            <person name="Kawahara Y."/>
            <person name="Wakimoto H."/>
            <person name="Yang C.C."/>
            <person name="Iwamoto M."/>
            <person name="Abe T."/>
            <person name="Yamada Y."/>
            <person name="Muto A."/>
            <person name="Inokuchi H."/>
            <person name="Ikemura T."/>
            <person name="Matsumoto T."/>
            <person name="Sasaki T."/>
            <person name="Itoh T."/>
        </authorList>
    </citation>
    <scope>NUCLEOTIDE SEQUENCE [LARGE SCALE GENOMIC DNA]</scope>
    <source>
        <strain evidence="2">cv. Nipponbare</strain>
    </source>
</reference>
<dbReference type="ExpressionAtlas" id="A0A0P0XM84">
    <property type="expression patterns" value="baseline and differential"/>
</dbReference>
<dbReference type="SUPFAM" id="SSF52058">
    <property type="entry name" value="L domain-like"/>
    <property type="match status" value="1"/>
</dbReference>
<accession>A0A0P0XM84</accession>